<dbReference type="GO" id="GO:0016831">
    <property type="term" value="F:carboxy-lyase activity"/>
    <property type="evidence" value="ECO:0007669"/>
    <property type="project" value="UniProtKB-KW"/>
</dbReference>
<comment type="similarity">
    <text evidence="2 7">Belongs to the group II decarboxylase family.</text>
</comment>
<reference evidence="8" key="1">
    <citation type="submission" date="2020-09" db="EMBL/GenBank/DDBJ databases">
        <authorList>
            <person name="Palma L."/>
            <person name="Caballero P."/>
            <person name="Berry C."/>
            <person name="Del Valle E."/>
        </authorList>
    </citation>
    <scope>NUCLEOTIDE SEQUENCE</scope>
    <source>
        <strain evidence="8">M</strain>
    </source>
</reference>
<dbReference type="InterPro" id="IPR010977">
    <property type="entry name" value="Aromatic_deC"/>
</dbReference>
<accession>A0AAW3YN26</accession>
<evidence type="ECO:0000313" key="8">
    <source>
        <dbReference type="EMBL" id="MBD2799417.1"/>
    </source>
</evidence>
<dbReference type="PANTHER" id="PTHR11999">
    <property type="entry name" value="GROUP II PYRIDOXAL-5-PHOSPHATE DECARBOXYLASE"/>
    <property type="match status" value="1"/>
</dbReference>
<organism evidence="8">
    <name type="scientific">Xenorhabdus szentirmaii</name>
    <dbReference type="NCBI Taxonomy" id="290112"/>
    <lineage>
        <taxon>Bacteria</taxon>
        <taxon>Pseudomonadati</taxon>
        <taxon>Pseudomonadota</taxon>
        <taxon>Gammaproteobacteria</taxon>
        <taxon>Enterobacterales</taxon>
        <taxon>Morganellaceae</taxon>
        <taxon>Xenorhabdus</taxon>
    </lineage>
</organism>
<dbReference type="InterPro" id="IPR015424">
    <property type="entry name" value="PyrdxlP-dep_Trfase"/>
</dbReference>
<evidence type="ECO:0000256" key="6">
    <source>
        <dbReference type="PIRSR" id="PIRSR602129-50"/>
    </source>
</evidence>
<dbReference type="AlphaFoldDB" id="A0AAW3YN26"/>
<dbReference type="Gene3D" id="3.40.640.10">
    <property type="entry name" value="Type I PLP-dependent aspartate aminotransferase-like (Major domain)"/>
    <property type="match status" value="1"/>
</dbReference>
<dbReference type="EMBL" id="JACXBF010000075">
    <property type="protein sequence ID" value="MBD2799417.1"/>
    <property type="molecule type" value="Genomic_DNA"/>
</dbReference>
<dbReference type="GO" id="GO:0019752">
    <property type="term" value="P:carboxylic acid metabolic process"/>
    <property type="evidence" value="ECO:0007669"/>
    <property type="project" value="InterPro"/>
</dbReference>
<evidence type="ECO:0000256" key="2">
    <source>
        <dbReference type="ARBA" id="ARBA00009533"/>
    </source>
</evidence>
<proteinExistence type="inferred from homology"/>
<evidence type="ECO:0000256" key="5">
    <source>
        <dbReference type="ARBA" id="ARBA00023239"/>
    </source>
</evidence>
<dbReference type="SUPFAM" id="SSF53383">
    <property type="entry name" value="PLP-dependent transferases"/>
    <property type="match status" value="1"/>
</dbReference>
<comment type="caution">
    <text evidence="8">The sequence shown here is derived from an EMBL/GenBank/DDBJ whole genome shotgun (WGS) entry which is preliminary data.</text>
</comment>
<dbReference type="InterPro" id="IPR015422">
    <property type="entry name" value="PyrdxlP-dep_Trfase_small"/>
</dbReference>
<dbReference type="GO" id="GO:0008483">
    <property type="term" value="F:transaminase activity"/>
    <property type="evidence" value="ECO:0007669"/>
    <property type="project" value="UniProtKB-KW"/>
</dbReference>
<keyword evidence="8" id="KW-0032">Aminotransferase</keyword>
<evidence type="ECO:0000256" key="3">
    <source>
        <dbReference type="ARBA" id="ARBA00022793"/>
    </source>
</evidence>
<evidence type="ECO:0000256" key="1">
    <source>
        <dbReference type="ARBA" id="ARBA00001933"/>
    </source>
</evidence>
<dbReference type="Pfam" id="PF00282">
    <property type="entry name" value="Pyridoxal_deC"/>
    <property type="match status" value="1"/>
</dbReference>
<feature type="modified residue" description="N6-(pyridoxal phosphate)lysine" evidence="6">
    <location>
        <position position="292"/>
    </location>
</feature>
<dbReference type="RefSeq" id="WP_323868353.1">
    <property type="nucleotide sequence ID" value="NZ_JACXBF010000075.1"/>
</dbReference>
<evidence type="ECO:0000256" key="4">
    <source>
        <dbReference type="ARBA" id="ARBA00022898"/>
    </source>
</evidence>
<keyword evidence="8" id="KW-0808">Transferase</keyword>
<protein>
    <submittedName>
        <fullName evidence="8">Aspartate aminotransferase family protein</fullName>
    </submittedName>
</protein>
<evidence type="ECO:0000256" key="7">
    <source>
        <dbReference type="RuleBase" id="RU000382"/>
    </source>
</evidence>
<dbReference type="InterPro" id="IPR002129">
    <property type="entry name" value="PyrdxlP-dep_de-COase"/>
</dbReference>
<comment type="cofactor">
    <cofactor evidence="1 6 7">
        <name>pyridoxal 5'-phosphate</name>
        <dbReference type="ChEBI" id="CHEBI:597326"/>
    </cofactor>
</comment>
<dbReference type="PANTHER" id="PTHR11999:SF70">
    <property type="entry name" value="MIP05841P"/>
    <property type="match status" value="1"/>
</dbReference>
<dbReference type="Proteomes" id="UP001193920">
    <property type="component" value="Unassembled WGS sequence"/>
</dbReference>
<dbReference type="InterPro" id="IPR015421">
    <property type="entry name" value="PyrdxlP-dep_Trfase_major"/>
</dbReference>
<keyword evidence="4 6" id="KW-0663">Pyridoxal phosphate</keyword>
<dbReference type="Gene3D" id="3.90.1150.10">
    <property type="entry name" value="Aspartate Aminotransferase, domain 1"/>
    <property type="match status" value="1"/>
</dbReference>
<gene>
    <name evidence="8" type="ORF">ID854_02805</name>
</gene>
<keyword evidence="3" id="KW-0210">Decarboxylase</keyword>
<sequence>MKNSIREASLSAVKTAAEIAYSYVSEVRNQRVFPDSEALSAMKNLDGPLPRHGTDCQQVLERLHTYGSPATVATTGGRYFGLVIGGSTPASLGANIVSSAWDQVAVTELSSPISDQLEKTAGRWILELLKLPPEAFIGFVTGTTMAHVSALAAARQYLYKKQGYDVTEYGLQNAPELTVVLSSEIHISVFKALKLLGFGRSQFISVPCDHQGRIIESAIPELSDNMILILQAGNINSGHSDNFSTLIPQAKKAGSWVHVDGAFGLWARASTEKAHLVKGVEGADSWSVDAHKWLNTPYDCGMCIVRHKQSLKEVMRSSSSYLETQDEWQTKDMLPELSRRARSIPVWAAISELGSQGIKALIERCCLYAEMLADGLKSLGFDILNEVVINQVVACLPDTDLQRAMLKAVQQSGECWFGQTIWQGKEAIRFSVNSWATTEEDIQRCLQAIATAIEDLKQHAVLTQPLHRHNHHSLK</sequence>
<keyword evidence="5 7" id="KW-0456">Lyase</keyword>
<name>A0AAW3YN26_9GAMM</name>
<dbReference type="GO" id="GO:0030170">
    <property type="term" value="F:pyridoxal phosphate binding"/>
    <property type="evidence" value="ECO:0007669"/>
    <property type="project" value="InterPro"/>
</dbReference>
<reference evidence="8" key="2">
    <citation type="journal article" date="2024" name="Toxins">
        <title>Genome Sequence Analysis of Native Xenorhabdus Strains Isolated from Entomopathogenic Nematodes in Argentina.</title>
        <authorList>
            <person name="Palma L."/>
            <person name="Frizzo L."/>
            <person name="Kaiser S."/>
            <person name="Berry C."/>
            <person name="Caballero P."/>
            <person name="Bode H.B."/>
            <person name="Del Valle E.E."/>
        </authorList>
    </citation>
    <scope>NUCLEOTIDE SEQUENCE</scope>
    <source>
        <strain evidence="8">M</strain>
    </source>
</reference>